<proteinExistence type="predicted"/>
<evidence type="ECO:0000313" key="2">
    <source>
        <dbReference type="EMBL" id="ORY93468.1"/>
    </source>
</evidence>
<evidence type="ECO:0000256" key="1">
    <source>
        <dbReference type="SAM" id="MobiDB-lite"/>
    </source>
</evidence>
<dbReference type="Proteomes" id="UP000242180">
    <property type="component" value="Unassembled WGS sequence"/>
</dbReference>
<sequence>MPIDTHSGISTSTPATSEMSTTSTSTSPSVHAEKVPDFTEFRLDPFHLTADAGTPSPHRLREARRSFALYLEPEENSKLAYSLKQFFEQTFSQFGPNQAHNAAPHVSILGRVHIERGSGLLSKWTSVDTFMKAVDHHVNTTELQPPTFGGFEIASSGLFLRVRMDPAYGQIAKGIERDVASQCAAFDIRPMDRIHLAYNVLHPLSKAHLKRMRDVARDTIRVEDMVDHTCSWKLTLYEIMLESRVVGAQQQVTPLKTWPIRSPSQGSSILPVSVRIKLAVLSSWLRWSYPSVQHVVDPNKRIEEKAHHHHQQQAQKS</sequence>
<feature type="compositionally biased region" description="Low complexity" evidence="1">
    <location>
        <begin position="10"/>
        <end position="29"/>
    </location>
</feature>
<dbReference type="InParanoid" id="A0A1X2H574"/>
<protein>
    <submittedName>
        <fullName evidence="2">Uncharacterized protein</fullName>
    </submittedName>
</protein>
<name>A0A1X2H574_SYNRA</name>
<dbReference type="EMBL" id="MCGN01000009">
    <property type="protein sequence ID" value="ORY93468.1"/>
    <property type="molecule type" value="Genomic_DNA"/>
</dbReference>
<organism evidence="2 3">
    <name type="scientific">Syncephalastrum racemosum</name>
    <name type="common">Filamentous fungus</name>
    <dbReference type="NCBI Taxonomy" id="13706"/>
    <lineage>
        <taxon>Eukaryota</taxon>
        <taxon>Fungi</taxon>
        <taxon>Fungi incertae sedis</taxon>
        <taxon>Mucoromycota</taxon>
        <taxon>Mucoromycotina</taxon>
        <taxon>Mucoromycetes</taxon>
        <taxon>Mucorales</taxon>
        <taxon>Syncephalastraceae</taxon>
        <taxon>Syncephalastrum</taxon>
    </lineage>
</organism>
<evidence type="ECO:0000313" key="3">
    <source>
        <dbReference type="Proteomes" id="UP000242180"/>
    </source>
</evidence>
<dbReference type="OMA" id="PEFTGFE"/>
<feature type="region of interest" description="Disordered" evidence="1">
    <location>
        <begin position="1"/>
        <end position="34"/>
    </location>
</feature>
<comment type="caution">
    <text evidence="2">The sequence shown here is derived from an EMBL/GenBank/DDBJ whole genome shotgun (WGS) entry which is preliminary data.</text>
</comment>
<keyword evidence="3" id="KW-1185">Reference proteome</keyword>
<dbReference type="OrthoDB" id="2284077at2759"/>
<dbReference type="AlphaFoldDB" id="A0A1X2H574"/>
<gene>
    <name evidence="2" type="ORF">BCR43DRAFT_496975</name>
</gene>
<reference evidence="2 3" key="1">
    <citation type="submission" date="2016-07" db="EMBL/GenBank/DDBJ databases">
        <title>Pervasive Adenine N6-methylation of Active Genes in Fungi.</title>
        <authorList>
            <consortium name="DOE Joint Genome Institute"/>
            <person name="Mondo S.J."/>
            <person name="Dannebaum R.O."/>
            <person name="Kuo R.C."/>
            <person name="Labutti K."/>
            <person name="Haridas S."/>
            <person name="Kuo A."/>
            <person name="Salamov A."/>
            <person name="Ahrendt S.R."/>
            <person name="Lipzen A."/>
            <person name="Sullivan W."/>
            <person name="Andreopoulos W.B."/>
            <person name="Clum A."/>
            <person name="Lindquist E."/>
            <person name="Daum C."/>
            <person name="Ramamoorthy G.K."/>
            <person name="Gryganskyi A."/>
            <person name="Culley D."/>
            <person name="Magnuson J.K."/>
            <person name="James T.Y."/>
            <person name="O'Malley M.A."/>
            <person name="Stajich J.E."/>
            <person name="Spatafora J.W."/>
            <person name="Visel A."/>
            <person name="Grigoriev I.V."/>
        </authorList>
    </citation>
    <scope>NUCLEOTIDE SEQUENCE [LARGE SCALE GENOMIC DNA]</scope>
    <source>
        <strain evidence="2 3">NRRL 2496</strain>
    </source>
</reference>
<accession>A0A1X2H574</accession>